<dbReference type="InterPro" id="IPR029026">
    <property type="entry name" value="tRNA_m1G_MTases_N"/>
</dbReference>
<protein>
    <recommendedName>
        <fullName evidence="10">Ribosomal RNA small subunit methyltransferase E</fullName>
        <ecNumber evidence="10">2.1.1.193</ecNumber>
    </recommendedName>
</protein>
<evidence type="ECO:0000256" key="9">
    <source>
        <dbReference type="ARBA" id="ARBA00047944"/>
    </source>
</evidence>
<dbReference type="NCBIfam" id="NF008702">
    <property type="entry name" value="PRK11713.6-1"/>
    <property type="match status" value="1"/>
</dbReference>
<dbReference type="PANTHER" id="PTHR30027">
    <property type="entry name" value="RIBOSOMAL RNA SMALL SUBUNIT METHYLTRANSFERASE E"/>
    <property type="match status" value="1"/>
</dbReference>
<evidence type="ECO:0000256" key="8">
    <source>
        <dbReference type="ARBA" id="ARBA00025699"/>
    </source>
</evidence>
<evidence type="ECO:0000256" key="1">
    <source>
        <dbReference type="ARBA" id="ARBA00004496"/>
    </source>
</evidence>
<evidence type="ECO:0000256" key="6">
    <source>
        <dbReference type="ARBA" id="ARBA00022679"/>
    </source>
</evidence>
<dbReference type="SUPFAM" id="SSF75217">
    <property type="entry name" value="alpha/beta knot"/>
    <property type="match status" value="1"/>
</dbReference>
<dbReference type="Pfam" id="PF20260">
    <property type="entry name" value="PUA_4"/>
    <property type="match status" value="1"/>
</dbReference>
<dbReference type="CDD" id="cd18084">
    <property type="entry name" value="RsmE-like"/>
    <property type="match status" value="1"/>
</dbReference>
<dbReference type="GO" id="GO:0070042">
    <property type="term" value="F:rRNA (uridine-N3-)-methyltransferase activity"/>
    <property type="evidence" value="ECO:0007669"/>
    <property type="project" value="TreeGrafter"/>
</dbReference>
<keyword evidence="3 10" id="KW-0963">Cytoplasm</keyword>
<organism evidence="13 14">
    <name type="scientific">Nonlabens spongiae</name>
    <dbReference type="NCBI Taxonomy" id="331648"/>
    <lineage>
        <taxon>Bacteria</taxon>
        <taxon>Pseudomonadati</taxon>
        <taxon>Bacteroidota</taxon>
        <taxon>Flavobacteriia</taxon>
        <taxon>Flavobacteriales</taxon>
        <taxon>Flavobacteriaceae</taxon>
        <taxon>Nonlabens</taxon>
    </lineage>
</organism>
<dbReference type="InterPro" id="IPR046886">
    <property type="entry name" value="RsmE_MTase_dom"/>
</dbReference>
<evidence type="ECO:0000256" key="7">
    <source>
        <dbReference type="ARBA" id="ARBA00022691"/>
    </source>
</evidence>
<evidence type="ECO:0000256" key="4">
    <source>
        <dbReference type="ARBA" id="ARBA00022552"/>
    </source>
</evidence>
<dbReference type="Proteomes" id="UP000193431">
    <property type="component" value="Chromosome"/>
</dbReference>
<dbReference type="InterPro" id="IPR046887">
    <property type="entry name" value="RsmE_PUA-like"/>
</dbReference>
<dbReference type="PANTHER" id="PTHR30027:SF3">
    <property type="entry name" value="16S RRNA (URACIL(1498)-N(3))-METHYLTRANSFERASE"/>
    <property type="match status" value="1"/>
</dbReference>
<dbReference type="Pfam" id="PF04452">
    <property type="entry name" value="Methyltrans_RNA"/>
    <property type="match status" value="1"/>
</dbReference>
<keyword evidence="5 10" id="KW-0489">Methyltransferase</keyword>
<dbReference type="OrthoDB" id="9815641at2"/>
<evidence type="ECO:0000256" key="2">
    <source>
        <dbReference type="ARBA" id="ARBA00005528"/>
    </source>
</evidence>
<keyword evidence="6 10" id="KW-0808">Transferase</keyword>
<comment type="catalytic activity">
    <reaction evidence="9 10">
        <text>uridine(1498) in 16S rRNA + S-adenosyl-L-methionine = N(3)-methyluridine(1498) in 16S rRNA + S-adenosyl-L-homocysteine + H(+)</text>
        <dbReference type="Rhea" id="RHEA:42920"/>
        <dbReference type="Rhea" id="RHEA-COMP:10283"/>
        <dbReference type="Rhea" id="RHEA-COMP:10284"/>
        <dbReference type="ChEBI" id="CHEBI:15378"/>
        <dbReference type="ChEBI" id="CHEBI:57856"/>
        <dbReference type="ChEBI" id="CHEBI:59789"/>
        <dbReference type="ChEBI" id="CHEBI:65315"/>
        <dbReference type="ChEBI" id="CHEBI:74502"/>
        <dbReference type="EC" id="2.1.1.193"/>
    </reaction>
</comment>
<keyword evidence="14" id="KW-1185">Reference proteome</keyword>
<feature type="domain" description="Ribosomal RNA small subunit methyltransferase E methyltransferase" evidence="11">
    <location>
        <begin position="74"/>
        <end position="230"/>
    </location>
</feature>
<dbReference type="GO" id="GO:0070475">
    <property type="term" value="P:rRNA base methylation"/>
    <property type="evidence" value="ECO:0007669"/>
    <property type="project" value="TreeGrafter"/>
</dbReference>
<feature type="domain" description="Ribosomal RNA small subunit methyltransferase E PUA-like" evidence="12">
    <location>
        <begin position="18"/>
        <end position="63"/>
    </location>
</feature>
<evidence type="ECO:0000259" key="11">
    <source>
        <dbReference type="Pfam" id="PF04452"/>
    </source>
</evidence>
<dbReference type="InterPro" id="IPR015947">
    <property type="entry name" value="PUA-like_sf"/>
</dbReference>
<comment type="function">
    <text evidence="8 10">Specifically methylates the N3 position of the uracil ring of uridine 1498 (m3U1498) in 16S rRNA. Acts on the fully assembled 30S ribosomal subunit.</text>
</comment>
<evidence type="ECO:0000256" key="10">
    <source>
        <dbReference type="PIRNR" id="PIRNR015601"/>
    </source>
</evidence>
<keyword evidence="7 10" id="KW-0949">S-adenosyl-L-methionine</keyword>
<evidence type="ECO:0000313" key="14">
    <source>
        <dbReference type="Proteomes" id="UP000193431"/>
    </source>
</evidence>
<dbReference type="InterPro" id="IPR029028">
    <property type="entry name" value="Alpha/beta_knot_MTases"/>
</dbReference>
<evidence type="ECO:0000256" key="5">
    <source>
        <dbReference type="ARBA" id="ARBA00022603"/>
    </source>
</evidence>
<dbReference type="RefSeq" id="WP_085765782.1">
    <property type="nucleotide sequence ID" value="NZ_CP019344.1"/>
</dbReference>
<reference evidence="13 14" key="1">
    <citation type="submission" date="2016-11" db="EMBL/GenBank/DDBJ databases">
        <title>Trade-off between light-utilization and light-protection in marine flavobacteria.</title>
        <authorList>
            <person name="Kumagai Y."/>
        </authorList>
    </citation>
    <scope>NUCLEOTIDE SEQUENCE [LARGE SCALE GENOMIC DNA]</scope>
    <source>
        <strain evidence="13 14">JCM 13191</strain>
    </source>
</reference>
<dbReference type="EMBL" id="CP019344">
    <property type="protein sequence ID" value="ARN76981.1"/>
    <property type="molecule type" value="Genomic_DNA"/>
</dbReference>
<dbReference type="AlphaFoldDB" id="A0A1W6MHA1"/>
<gene>
    <name evidence="13" type="ORF">BST97_02620</name>
</gene>
<accession>A0A1W6MHA1</accession>
<dbReference type="EC" id="2.1.1.193" evidence="10"/>
<dbReference type="Gene3D" id="2.40.240.20">
    <property type="entry name" value="Hypothetical PUA domain-like, domain 1"/>
    <property type="match status" value="1"/>
</dbReference>
<evidence type="ECO:0000313" key="13">
    <source>
        <dbReference type="EMBL" id="ARN76981.1"/>
    </source>
</evidence>
<keyword evidence="4 10" id="KW-0698">rRNA processing</keyword>
<name>A0A1W6MHA1_9FLAO</name>
<evidence type="ECO:0000256" key="3">
    <source>
        <dbReference type="ARBA" id="ARBA00022490"/>
    </source>
</evidence>
<evidence type="ECO:0000259" key="12">
    <source>
        <dbReference type="Pfam" id="PF20260"/>
    </source>
</evidence>
<dbReference type="SUPFAM" id="SSF88697">
    <property type="entry name" value="PUA domain-like"/>
    <property type="match status" value="1"/>
</dbReference>
<dbReference type="Gene3D" id="3.40.1280.10">
    <property type="match status" value="1"/>
</dbReference>
<sequence>MQLFYYDIPSAQSTKLELEKQDSRHLTKVLRKKSGDTFHVTDGKGNLFDATLGLVTSNRCEIDLAFAKAEPPPSPSLHIAIAPTKMNDRMEWFLEKATEIGVSTISPIICQRSERKKINHDRFQRIITSALQQSAQLWMPELKDQQSFDQFVKNHDAQQKFMAHCMDGTEGYLGSQLEMGSDTIIMIGPEGDFTPDEWKMAITMGFESVNLGNTRLRTETAGVYTATIFQGLQLLDLK</sequence>
<dbReference type="NCBIfam" id="TIGR00046">
    <property type="entry name" value="RsmE family RNA methyltransferase"/>
    <property type="match status" value="1"/>
</dbReference>
<dbReference type="InterPro" id="IPR006700">
    <property type="entry name" value="RsmE"/>
</dbReference>
<dbReference type="PIRSF" id="PIRSF015601">
    <property type="entry name" value="MTase_slr0722"/>
    <property type="match status" value="1"/>
</dbReference>
<dbReference type="STRING" id="331648.BST97_02620"/>
<comment type="similarity">
    <text evidence="2 10">Belongs to the RNA methyltransferase RsmE family.</text>
</comment>
<dbReference type="GO" id="GO:0005737">
    <property type="term" value="C:cytoplasm"/>
    <property type="evidence" value="ECO:0007669"/>
    <property type="project" value="UniProtKB-SubCell"/>
</dbReference>
<comment type="subcellular location">
    <subcellularLocation>
        <location evidence="1 10">Cytoplasm</location>
    </subcellularLocation>
</comment>
<proteinExistence type="inferred from homology"/>